<name>A0A0R3RL83_9BILA</name>
<dbReference type="CDD" id="cd22840">
    <property type="entry name" value="Gal_Rha_Lectin_LAT2"/>
    <property type="match status" value="1"/>
</dbReference>
<dbReference type="Pfam" id="PF02140">
    <property type="entry name" value="SUEL_Lectin"/>
    <property type="match status" value="1"/>
</dbReference>
<dbReference type="AlphaFoldDB" id="A0A0R3RL83"/>
<dbReference type="PROSITE" id="PS50228">
    <property type="entry name" value="SUEL_LECTIN"/>
    <property type="match status" value="1"/>
</dbReference>
<sequence>MNGSQQVYAWVRNNYLKEIDFWVYDLLQITDGSCIEIDSLSMFRDWALGNCSNYNYFICSRPVPEGINFQSQSIACIDNQFEFLCPNGGSIHVDFAAFGNNQEHNEICLSSASAKVNFTYWEECIHPSSLQTMISMCQGLSYCRIKNLQSLFPDNPCLPTTPISLQYRMRCLFEPMTTCPPRAIYQSGRCYVPYVREKPLSYYEAQTKCRKQVSKCCDSVSFSINNRNFEIDFEI</sequence>
<protein>
    <submittedName>
        <fullName evidence="3">SUEL-type lectin domain-containing protein</fullName>
    </submittedName>
</protein>
<dbReference type="WBParaSite" id="EEL_0000224201-mRNA-1">
    <property type="protein sequence ID" value="EEL_0000224201-mRNA-1"/>
    <property type="gene ID" value="EEL_0000224201"/>
</dbReference>
<keyword evidence="2" id="KW-1185">Reference proteome</keyword>
<dbReference type="Proteomes" id="UP000050640">
    <property type="component" value="Unplaced"/>
</dbReference>
<dbReference type="InterPro" id="IPR000922">
    <property type="entry name" value="Lectin_gal-bd_dom"/>
</dbReference>
<dbReference type="InterPro" id="IPR043159">
    <property type="entry name" value="Lectin_gal-bd_sf"/>
</dbReference>
<feature type="domain" description="SUEL-type lectin" evidence="1">
    <location>
        <begin position="75"/>
        <end position="172"/>
    </location>
</feature>
<accession>A0A0R3RL83</accession>
<evidence type="ECO:0000313" key="2">
    <source>
        <dbReference type="Proteomes" id="UP000050640"/>
    </source>
</evidence>
<dbReference type="STRING" id="1147741.A0A0R3RL83"/>
<proteinExistence type="predicted"/>
<reference evidence="3" key="1">
    <citation type="submission" date="2017-02" db="UniProtKB">
        <authorList>
            <consortium name="WormBaseParasite"/>
        </authorList>
    </citation>
    <scope>IDENTIFICATION</scope>
</reference>
<dbReference type="GO" id="GO:0030246">
    <property type="term" value="F:carbohydrate binding"/>
    <property type="evidence" value="ECO:0007669"/>
    <property type="project" value="InterPro"/>
</dbReference>
<evidence type="ECO:0000313" key="3">
    <source>
        <dbReference type="WBParaSite" id="EEL_0000224201-mRNA-1"/>
    </source>
</evidence>
<evidence type="ECO:0000259" key="1">
    <source>
        <dbReference type="PROSITE" id="PS50228"/>
    </source>
</evidence>
<dbReference type="Gene3D" id="2.60.120.740">
    <property type="match status" value="1"/>
</dbReference>
<organism evidence="2 3">
    <name type="scientific">Elaeophora elaphi</name>
    <dbReference type="NCBI Taxonomy" id="1147741"/>
    <lineage>
        <taxon>Eukaryota</taxon>
        <taxon>Metazoa</taxon>
        <taxon>Ecdysozoa</taxon>
        <taxon>Nematoda</taxon>
        <taxon>Chromadorea</taxon>
        <taxon>Rhabditida</taxon>
        <taxon>Spirurina</taxon>
        <taxon>Spiruromorpha</taxon>
        <taxon>Filarioidea</taxon>
        <taxon>Onchocercidae</taxon>
        <taxon>Elaeophora</taxon>
    </lineage>
</organism>